<evidence type="ECO:0000256" key="2">
    <source>
        <dbReference type="ARBA" id="ARBA00022803"/>
    </source>
</evidence>
<dbReference type="Pfam" id="PF13469">
    <property type="entry name" value="Sulfotransfer_3"/>
    <property type="match status" value="1"/>
</dbReference>
<reference evidence="5 7" key="1">
    <citation type="submission" date="2019-07" db="EMBL/GenBank/DDBJ databases">
        <title>Whole genome shotgun sequence of Halomonas pacifica NBRC 102220.</title>
        <authorList>
            <person name="Hosoyama A."/>
            <person name="Uohara A."/>
            <person name="Ohji S."/>
            <person name="Ichikawa N."/>
        </authorList>
    </citation>
    <scope>NUCLEOTIDE SEQUENCE [LARGE SCALE GENOMIC DNA]</scope>
    <source>
        <strain evidence="5 7">NBRC 102220</strain>
    </source>
</reference>
<proteinExistence type="predicted"/>
<feature type="compositionally biased region" description="Basic residues" evidence="3">
    <location>
        <begin position="1"/>
        <end position="18"/>
    </location>
</feature>
<dbReference type="CDD" id="cd02440">
    <property type="entry name" value="AdoMet_MTases"/>
    <property type="match status" value="1"/>
</dbReference>
<keyword evidence="1" id="KW-0677">Repeat</keyword>
<evidence type="ECO:0000256" key="1">
    <source>
        <dbReference type="ARBA" id="ARBA00022737"/>
    </source>
</evidence>
<protein>
    <submittedName>
        <fullName evidence="6">Sulfotransferase</fullName>
    </submittedName>
</protein>
<gene>
    <name evidence="5" type="ORF">HPA02_24540</name>
    <name evidence="6" type="ORF">I7V36_07155</name>
</gene>
<feature type="domain" description="Methyltransferase" evidence="4">
    <location>
        <begin position="825"/>
        <end position="950"/>
    </location>
</feature>
<dbReference type="Proteomes" id="UP000321275">
    <property type="component" value="Unassembled WGS sequence"/>
</dbReference>
<dbReference type="Proteomes" id="UP000651738">
    <property type="component" value="Unassembled WGS sequence"/>
</dbReference>
<dbReference type="Pfam" id="PF13432">
    <property type="entry name" value="TPR_16"/>
    <property type="match status" value="1"/>
</dbReference>
<keyword evidence="7" id="KW-1185">Reference proteome</keyword>
<dbReference type="InterPro" id="IPR051685">
    <property type="entry name" value="Ycf3/AcsC/BcsC/TPR_MFPF"/>
</dbReference>
<evidence type="ECO:0000313" key="8">
    <source>
        <dbReference type="Proteomes" id="UP000651738"/>
    </source>
</evidence>
<dbReference type="InterPro" id="IPR011990">
    <property type="entry name" value="TPR-like_helical_dom_sf"/>
</dbReference>
<dbReference type="RefSeq" id="WP_186809980.1">
    <property type="nucleotide sequence ID" value="NZ_BJUK01000029.1"/>
</dbReference>
<dbReference type="SUPFAM" id="SSF48452">
    <property type="entry name" value="TPR-like"/>
    <property type="match status" value="3"/>
</dbReference>
<dbReference type="SUPFAM" id="SSF53335">
    <property type="entry name" value="S-adenosyl-L-methionine-dependent methyltransferases"/>
    <property type="match status" value="1"/>
</dbReference>
<dbReference type="EMBL" id="BJUK01000029">
    <property type="protein sequence ID" value="GEK48171.1"/>
    <property type="molecule type" value="Genomic_DNA"/>
</dbReference>
<reference evidence="6 8" key="2">
    <citation type="submission" date="2020-12" db="EMBL/GenBank/DDBJ databases">
        <title>Draft genome sequence of Halomonas pacifica strain CARE-V15.</title>
        <authorList>
            <person name="Vignesh N."/>
            <person name="Thabitha A."/>
            <person name="Saravanan R."/>
            <person name="Manigandan V."/>
        </authorList>
    </citation>
    <scope>NUCLEOTIDE SEQUENCE [LARGE SCALE GENOMIC DNA]</scope>
    <source>
        <strain evidence="6 8">CARE-V15</strain>
    </source>
</reference>
<name>A0A510XAX1_9GAMM</name>
<evidence type="ECO:0000313" key="7">
    <source>
        <dbReference type="Proteomes" id="UP000321275"/>
    </source>
</evidence>
<dbReference type="SUPFAM" id="SSF52540">
    <property type="entry name" value="P-loop containing nucleoside triphosphate hydrolases"/>
    <property type="match status" value="1"/>
</dbReference>
<dbReference type="InterPro" id="IPR029063">
    <property type="entry name" value="SAM-dependent_MTases_sf"/>
</dbReference>
<evidence type="ECO:0000313" key="5">
    <source>
        <dbReference type="EMBL" id="GEK48171.1"/>
    </source>
</evidence>
<accession>A0A510XAX1</accession>
<comment type="caution">
    <text evidence="5">The sequence shown here is derived from an EMBL/GenBank/DDBJ whole genome shotgun (WGS) entry which is preliminary data.</text>
</comment>
<evidence type="ECO:0000256" key="3">
    <source>
        <dbReference type="SAM" id="MobiDB-lite"/>
    </source>
</evidence>
<evidence type="ECO:0000313" key="6">
    <source>
        <dbReference type="EMBL" id="MBH8579871.1"/>
    </source>
</evidence>
<dbReference type="InterPro" id="IPR019734">
    <property type="entry name" value="TPR_rpt"/>
</dbReference>
<dbReference type="InterPro" id="IPR025714">
    <property type="entry name" value="Methyltranfer_dom"/>
</dbReference>
<dbReference type="PANTHER" id="PTHR44943:SF4">
    <property type="entry name" value="TPR REPEAT-CONTAINING PROTEIN MJ0798"/>
    <property type="match status" value="1"/>
</dbReference>
<keyword evidence="2" id="KW-0802">TPR repeat</keyword>
<feature type="region of interest" description="Disordered" evidence="3">
    <location>
        <begin position="1"/>
        <end position="25"/>
    </location>
</feature>
<dbReference type="EMBL" id="JAEDAF010000005">
    <property type="protein sequence ID" value="MBH8579871.1"/>
    <property type="molecule type" value="Genomic_DNA"/>
</dbReference>
<dbReference type="Gene3D" id="3.40.50.150">
    <property type="entry name" value="Vaccinia Virus protein VP39"/>
    <property type="match status" value="1"/>
</dbReference>
<dbReference type="AlphaFoldDB" id="A0A510XAX1"/>
<dbReference type="InterPro" id="IPR027417">
    <property type="entry name" value="P-loop_NTPase"/>
</dbReference>
<dbReference type="PANTHER" id="PTHR44943">
    <property type="entry name" value="CELLULOSE SYNTHASE OPERON PROTEIN C"/>
    <property type="match status" value="1"/>
</dbReference>
<evidence type="ECO:0000259" key="4">
    <source>
        <dbReference type="Pfam" id="PF13847"/>
    </source>
</evidence>
<dbReference type="Pfam" id="PF13847">
    <property type="entry name" value="Methyltransf_31"/>
    <property type="match status" value="1"/>
</dbReference>
<dbReference type="SMART" id="SM00028">
    <property type="entry name" value="TPR"/>
    <property type="match status" value="5"/>
</dbReference>
<sequence>MAAKKSQRRASAGRRRAAKPNAPHAAQLADVLADTRQARIQGLLAQQPADSEARRRIGLELLQLKSYRHAQLYLEEALADLPERLDILSGLGQACLYTNDPERALGHIERALPQAPERFDLLYLKGMALLGCQRIDEALALFEYCVEIAPDSPKALTVLSRHVPLRSEQWDYLVSVAADASVATEERVDALFALGKRDLNQGRLEDAFNHFDTANRLFLPLAPANGLPWRKLLGYVAGTYPEGLFERFAETASDQVPELFIVGPSRSGKSLVESILAQHPSVIKGGERFEFMDYVRESASAHETLNGFIEALSPGDMPELSQGYLNRAGHKGKMVTNTHPDSIFVLGILGLMFPKTPIVFCMRNLLDMGMAAYFTKYDTGNQQSYDLHTLGEYIASYEKAMQHWANVLPNPILMVEYSELVKDPEQVARNLYHSLGLDEYRHDDRLREQATRLLDQLGPADSVEVPTRLHSRFDGLGELLIEQLAPLIAGYRGVAESASMEERAKQQRLIQLYEALIERQKEANVHGIVGVVNRLLELDPGQPELKALLGTYVSQSGRHQQGLELLLQAGEMSPQDRNIQIQQVEALLRAQAWQQADSILRTWPENDAVTCQLQLQAFVDRHHAELQRHRRIEPTVNELEVARGWLSRLKAASQPSPIVTSLEASLEGLARNEQSIELHEMALSMLAAAGESDGRHQTQEAKCRLQYASTLLLLERVEAAIEMLHAISRIHPYSLDTQQAYQRFTTWLGDSSEAVHREWAGLHGLLERQWQSYSQDDLQFSFGDFGLPYQGYARVALPGSRPTEARIEAYKLRDHLAALKEKKGSVSALDIGCNHGFLLLELADQLDHGTGFDISPTCIEVGNTVARHLKIDNISLSAQTFESFMAEQPERHDLLIACAVHRWIGLPMPEFGRHLHSLLSKDGLLLLESQGIRRTTMTEQDFDDKVKQICAKGFEQLDRGALCDDGVNYREFYILRKR</sequence>
<organism evidence="5 7">
    <name type="scientific">Bisbaumannia pacifica</name>
    <dbReference type="NCBI Taxonomy" id="77098"/>
    <lineage>
        <taxon>Bacteria</taxon>
        <taxon>Pseudomonadati</taxon>
        <taxon>Pseudomonadota</taxon>
        <taxon>Gammaproteobacteria</taxon>
        <taxon>Oceanospirillales</taxon>
        <taxon>Halomonadaceae</taxon>
        <taxon>Bisbaumannia</taxon>
    </lineage>
</organism>
<dbReference type="Gene3D" id="1.25.40.10">
    <property type="entry name" value="Tetratricopeptide repeat domain"/>
    <property type="match status" value="2"/>
</dbReference>
<dbReference type="Gene3D" id="3.40.50.300">
    <property type="entry name" value="P-loop containing nucleotide triphosphate hydrolases"/>
    <property type="match status" value="1"/>
</dbReference>